<dbReference type="EMBL" id="CAADFK010000033">
    <property type="protein sequence ID" value="VFK12312.1"/>
    <property type="molecule type" value="Genomic_DNA"/>
</dbReference>
<keyword evidence="1" id="KW-0472">Membrane</keyword>
<proteinExistence type="predicted"/>
<protein>
    <submittedName>
        <fullName evidence="2">Uncharacterized protein</fullName>
    </submittedName>
</protein>
<feature type="transmembrane region" description="Helical" evidence="1">
    <location>
        <begin position="86"/>
        <end position="105"/>
    </location>
</feature>
<keyword evidence="1" id="KW-1133">Transmembrane helix</keyword>
<evidence type="ECO:0000256" key="1">
    <source>
        <dbReference type="SAM" id="Phobius"/>
    </source>
</evidence>
<keyword evidence="1" id="KW-0812">Transmembrane</keyword>
<gene>
    <name evidence="2" type="ORF">BECKLPF1236B_GA0070989_103319</name>
</gene>
<dbReference type="AlphaFoldDB" id="A0A450W5I0"/>
<sequence>MKYTLALIVFTVQEIIGLVLFLILNHYLGPKDGNTWNWAAIFKGILERLVLYISFIHDYPQIVIALSALKLGTRLHSEQSSEISNAYFLVGTLFSMLLAVISAIVTKALW</sequence>
<reference evidence="2" key="1">
    <citation type="submission" date="2019-02" db="EMBL/GenBank/DDBJ databases">
        <authorList>
            <person name="Gruber-Vodicka R. H."/>
            <person name="Seah K. B. B."/>
        </authorList>
    </citation>
    <scope>NUCLEOTIDE SEQUENCE</scope>
    <source>
        <strain evidence="2">BECK_S313</strain>
    </source>
</reference>
<organism evidence="2">
    <name type="scientific">Candidatus Kentrum sp. LPFa</name>
    <dbReference type="NCBI Taxonomy" id="2126335"/>
    <lineage>
        <taxon>Bacteria</taxon>
        <taxon>Pseudomonadati</taxon>
        <taxon>Pseudomonadota</taxon>
        <taxon>Gammaproteobacteria</taxon>
        <taxon>Candidatus Kentrum</taxon>
    </lineage>
</organism>
<evidence type="ECO:0000313" key="2">
    <source>
        <dbReference type="EMBL" id="VFK12312.1"/>
    </source>
</evidence>
<feature type="transmembrane region" description="Helical" evidence="1">
    <location>
        <begin position="6"/>
        <end position="28"/>
    </location>
</feature>
<name>A0A450W5I0_9GAMM</name>
<accession>A0A450W5I0</accession>
<feature type="transmembrane region" description="Helical" evidence="1">
    <location>
        <begin position="49"/>
        <end position="66"/>
    </location>
</feature>